<evidence type="ECO:0008006" key="4">
    <source>
        <dbReference type="Google" id="ProtNLM"/>
    </source>
</evidence>
<reference evidence="3" key="1">
    <citation type="submission" date="2021-01" db="EMBL/GenBank/DDBJ databases">
        <authorList>
            <person name="Corre E."/>
            <person name="Pelletier E."/>
            <person name="Niang G."/>
            <person name="Scheremetjew M."/>
            <person name="Finn R."/>
            <person name="Kale V."/>
            <person name="Holt S."/>
            <person name="Cochrane G."/>
            <person name="Meng A."/>
            <person name="Brown T."/>
            <person name="Cohen L."/>
        </authorList>
    </citation>
    <scope>NUCLEOTIDE SEQUENCE</scope>
    <source>
        <strain evidence="3">10249 10 AB</strain>
    </source>
</reference>
<keyword evidence="2" id="KW-0732">Signal</keyword>
<dbReference type="AlphaFoldDB" id="A0A7S4AEH2"/>
<protein>
    <recommendedName>
        <fullName evidence="4">LITAF domain-containing protein</fullName>
    </recommendedName>
</protein>
<accession>A0A7S4AEH2</accession>
<gene>
    <name evidence="3" type="ORF">PAUS00366_LOCUS5808</name>
</gene>
<sequence>MRGHKNNRIKTALMLLLARPTWTANTRSNGNHYRGVASAAFATLSLSNAKGFIRGRRVINNIDTNANTRCNNNNNSYYTYRTHRSFISTPTPTLLFAKPKKAGSAVDNYQTISVNCNTCRERLFRYKKKNGTKSNLVKCYVERICEDSAGILARAAASAELAVLSPTAGNDGDGRDDRDRDGNSNNEDTQHWNNKNKNERKNGKRNQPNKAKRQTATTTATVETTIPKSLDPGYSWECPKCHTKFARSSLIHGRPALKMIGGKIRMTKK</sequence>
<organism evidence="3">
    <name type="scientific">Pseudo-nitzschia australis</name>
    <dbReference type="NCBI Taxonomy" id="44445"/>
    <lineage>
        <taxon>Eukaryota</taxon>
        <taxon>Sar</taxon>
        <taxon>Stramenopiles</taxon>
        <taxon>Ochrophyta</taxon>
        <taxon>Bacillariophyta</taxon>
        <taxon>Bacillariophyceae</taxon>
        <taxon>Bacillariophycidae</taxon>
        <taxon>Bacillariales</taxon>
        <taxon>Bacillariaceae</taxon>
        <taxon>Pseudo-nitzschia</taxon>
    </lineage>
</organism>
<dbReference type="EMBL" id="HBIX01007463">
    <property type="protein sequence ID" value="CAE0713056.1"/>
    <property type="molecule type" value="Transcribed_RNA"/>
</dbReference>
<evidence type="ECO:0000256" key="1">
    <source>
        <dbReference type="SAM" id="MobiDB-lite"/>
    </source>
</evidence>
<name>A0A7S4AEH2_9STRA</name>
<feature type="region of interest" description="Disordered" evidence="1">
    <location>
        <begin position="165"/>
        <end position="224"/>
    </location>
</feature>
<evidence type="ECO:0000256" key="2">
    <source>
        <dbReference type="SAM" id="SignalP"/>
    </source>
</evidence>
<proteinExistence type="predicted"/>
<evidence type="ECO:0000313" key="3">
    <source>
        <dbReference type="EMBL" id="CAE0713056.1"/>
    </source>
</evidence>
<feature type="chain" id="PRO_5031001812" description="LITAF domain-containing protein" evidence="2">
    <location>
        <begin position="24"/>
        <end position="269"/>
    </location>
</feature>
<feature type="compositionally biased region" description="Low complexity" evidence="1">
    <location>
        <begin position="215"/>
        <end position="224"/>
    </location>
</feature>
<feature type="compositionally biased region" description="Basic and acidic residues" evidence="1">
    <location>
        <begin position="172"/>
        <end position="182"/>
    </location>
</feature>
<feature type="signal peptide" evidence="2">
    <location>
        <begin position="1"/>
        <end position="23"/>
    </location>
</feature>